<reference evidence="2" key="1">
    <citation type="submission" date="2022-10" db="EMBL/GenBank/DDBJ databases">
        <title>Genome assembly of Pristionchus species.</title>
        <authorList>
            <person name="Yoshida K."/>
            <person name="Sommer R.J."/>
        </authorList>
    </citation>
    <scope>NUCLEOTIDE SEQUENCE [LARGE SCALE GENOMIC DNA]</scope>
    <source>
        <strain evidence="2">RS5460</strain>
    </source>
</reference>
<protein>
    <submittedName>
        <fullName evidence="1">Uncharacterized protein</fullName>
    </submittedName>
</protein>
<sequence>GLPIHEENWHLTEWSRILVRGPLVHGDAVVLERSIREVEQLAGDLHESTAREVRELVGGHGCEQLDCGDGQRGGVYIGREGGEKVEGRPQGRE</sequence>
<gene>
    <name evidence="1" type="ORF">PMAYCL1PPCAC_30855</name>
</gene>
<organism evidence="1 2">
    <name type="scientific">Pristionchus mayeri</name>
    <dbReference type="NCBI Taxonomy" id="1317129"/>
    <lineage>
        <taxon>Eukaryota</taxon>
        <taxon>Metazoa</taxon>
        <taxon>Ecdysozoa</taxon>
        <taxon>Nematoda</taxon>
        <taxon>Chromadorea</taxon>
        <taxon>Rhabditida</taxon>
        <taxon>Rhabditina</taxon>
        <taxon>Diplogasteromorpha</taxon>
        <taxon>Diplogasteroidea</taxon>
        <taxon>Neodiplogasteridae</taxon>
        <taxon>Pristionchus</taxon>
    </lineage>
</organism>
<name>A0AAN5IE32_9BILA</name>
<proteinExistence type="predicted"/>
<evidence type="ECO:0000313" key="1">
    <source>
        <dbReference type="EMBL" id="GMR60660.1"/>
    </source>
</evidence>
<accession>A0AAN5IE32</accession>
<keyword evidence="2" id="KW-1185">Reference proteome</keyword>
<dbReference type="AlphaFoldDB" id="A0AAN5IE32"/>
<dbReference type="EMBL" id="BTRK01000006">
    <property type="protein sequence ID" value="GMR60660.1"/>
    <property type="molecule type" value="Genomic_DNA"/>
</dbReference>
<feature type="non-terminal residue" evidence="1">
    <location>
        <position position="1"/>
    </location>
</feature>
<comment type="caution">
    <text evidence="1">The sequence shown here is derived from an EMBL/GenBank/DDBJ whole genome shotgun (WGS) entry which is preliminary data.</text>
</comment>
<feature type="non-terminal residue" evidence="1">
    <location>
        <position position="93"/>
    </location>
</feature>
<evidence type="ECO:0000313" key="2">
    <source>
        <dbReference type="Proteomes" id="UP001328107"/>
    </source>
</evidence>
<dbReference type="Proteomes" id="UP001328107">
    <property type="component" value="Unassembled WGS sequence"/>
</dbReference>